<organism evidence="1">
    <name type="scientific">Octopus bimaculoides</name>
    <name type="common">California two-spotted octopus</name>
    <dbReference type="NCBI Taxonomy" id="37653"/>
    <lineage>
        <taxon>Eukaryota</taxon>
        <taxon>Metazoa</taxon>
        <taxon>Spiralia</taxon>
        <taxon>Lophotrochozoa</taxon>
        <taxon>Mollusca</taxon>
        <taxon>Cephalopoda</taxon>
        <taxon>Coleoidea</taxon>
        <taxon>Octopodiformes</taxon>
        <taxon>Octopoda</taxon>
        <taxon>Incirrata</taxon>
        <taxon>Octopodidae</taxon>
        <taxon>Octopus</taxon>
    </lineage>
</organism>
<reference evidence="1" key="1">
    <citation type="submission" date="2015-07" db="EMBL/GenBank/DDBJ databases">
        <title>MeaNS - Measles Nucleotide Surveillance Program.</title>
        <authorList>
            <person name="Tran T."/>
            <person name="Druce J."/>
        </authorList>
    </citation>
    <scope>NUCLEOTIDE SEQUENCE</scope>
    <source>
        <strain evidence="1">UCB-OBI-ISO-001</strain>
        <tissue evidence="1">Gonad</tissue>
    </source>
</reference>
<protein>
    <submittedName>
        <fullName evidence="1">Uncharacterized protein</fullName>
    </submittedName>
</protein>
<accession>A0A0L8G033</accession>
<sequence>MDIQTRILQQITQTLTANKLTLHNTTLKQKEKDKKEQQKRIYHFHLICTILMLTDLPPFLMCQPTDIQNYLSTNLLHQLYSSLILTLFILNQEVKEMSGLRGIETLDEINFHLTNNL</sequence>
<evidence type="ECO:0000313" key="1">
    <source>
        <dbReference type="EMBL" id="KOF70174.1"/>
    </source>
</evidence>
<dbReference type="EMBL" id="KQ424993">
    <property type="protein sequence ID" value="KOF70174.1"/>
    <property type="molecule type" value="Genomic_DNA"/>
</dbReference>
<proteinExistence type="predicted"/>
<name>A0A0L8G033_OCTBM</name>
<dbReference type="AlphaFoldDB" id="A0A0L8G033"/>
<gene>
    <name evidence="1" type="ORF">OCBIM_22003354mg</name>
</gene>